<proteinExistence type="predicted"/>
<gene>
    <name evidence="1" type="ORF">MGAL_10B058257</name>
</gene>
<name>A0A8B6F2E1_MYTGA</name>
<sequence length="160" mass="19064">MDLQIYPLRISKNTGSRHVDLLFLTNESKQHYCWIKSLSRLLSCQFSEHGHELFFCRRCLSHFSRQDIPDEHMEYCSQKDAVRIEMPEEGTHIAFHNHKKLMRVPFVIYADFECFTEMVDTCQPNPSHAYTKAYQQHRPSGFCYRVKYVHGDYKDSVIYC</sequence>
<organism evidence="1 2">
    <name type="scientific">Mytilus galloprovincialis</name>
    <name type="common">Mediterranean mussel</name>
    <dbReference type="NCBI Taxonomy" id="29158"/>
    <lineage>
        <taxon>Eukaryota</taxon>
        <taxon>Metazoa</taxon>
        <taxon>Spiralia</taxon>
        <taxon>Lophotrochozoa</taxon>
        <taxon>Mollusca</taxon>
        <taxon>Bivalvia</taxon>
        <taxon>Autobranchia</taxon>
        <taxon>Pteriomorphia</taxon>
        <taxon>Mytilida</taxon>
        <taxon>Mytiloidea</taxon>
        <taxon>Mytilidae</taxon>
        <taxon>Mytilinae</taxon>
        <taxon>Mytilus</taxon>
    </lineage>
</organism>
<dbReference type="Proteomes" id="UP000596742">
    <property type="component" value="Unassembled WGS sequence"/>
</dbReference>
<evidence type="ECO:0008006" key="3">
    <source>
        <dbReference type="Google" id="ProtNLM"/>
    </source>
</evidence>
<evidence type="ECO:0000313" key="1">
    <source>
        <dbReference type="EMBL" id="VDI43459.1"/>
    </source>
</evidence>
<reference evidence="1" key="1">
    <citation type="submission" date="2018-11" db="EMBL/GenBank/DDBJ databases">
        <authorList>
            <person name="Alioto T."/>
            <person name="Alioto T."/>
        </authorList>
    </citation>
    <scope>NUCLEOTIDE SEQUENCE</scope>
</reference>
<dbReference type="PANTHER" id="PTHR31511">
    <property type="entry name" value="PROTEIN CBG23764"/>
    <property type="match status" value="1"/>
</dbReference>
<dbReference type="PANTHER" id="PTHR31511:SF12">
    <property type="entry name" value="RHO TERMINATION FACTOR N-TERMINAL DOMAIN-CONTAINING PROTEIN"/>
    <property type="match status" value="1"/>
</dbReference>
<comment type="caution">
    <text evidence="1">The sequence shown here is derived from an EMBL/GenBank/DDBJ whole genome shotgun (WGS) entry which is preliminary data.</text>
</comment>
<dbReference type="OrthoDB" id="7694315at2759"/>
<dbReference type="AlphaFoldDB" id="A0A8B6F2E1"/>
<accession>A0A8B6F2E1</accession>
<protein>
    <recommendedName>
        <fullName evidence="3">C2H2-type domain-containing protein</fullName>
    </recommendedName>
</protein>
<evidence type="ECO:0000313" key="2">
    <source>
        <dbReference type="Proteomes" id="UP000596742"/>
    </source>
</evidence>
<keyword evidence="2" id="KW-1185">Reference proteome</keyword>
<dbReference type="EMBL" id="UYJE01006151">
    <property type="protein sequence ID" value="VDI43459.1"/>
    <property type="molecule type" value="Genomic_DNA"/>
</dbReference>